<dbReference type="PROSITE" id="PS51650">
    <property type="entry name" value="C2_DOCK"/>
    <property type="match status" value="1"/>
</dbReference>
<protein>
    <submittedName>
        <fullName evidence="3">Dedicator of cytokinesis protein 1</fullName>
    </submittedName>
</protein>
<dbReference type="GO" id="GO:0005737">
    <property type="term" value="C:cytoplasm"/>
    <property type="evidence" value="ECO:0007669"/>
    <property type="project" value="TreeGrafter"/>
</dbReference>
<reference evidence="3 4" key="1">
    <citation type="journal article" date="2015" name="Genome Biol. Evol.">
        <title>The genome of winter moth (Operophtera brumata) provides a genomic perspective on sexual dimorphism and phenology.</title>
        <authorList>
            <person name="Derks M.F."/>
            <person name="Smit S."/>
            <person name="Salis L."/>
            <person name="Schijlen E."/>
            <person name="Bossers A."/>
            <person name="Mateman C."/>
            <person name="Pijl A.S."/>
            <person name="de Ridder D."/>
            <person name="Groenen M.A."/>
            <person name="Visser M.E."/>
            <person name="Megens H.J."/>
        </authorList>
    </citation>
    <scope>NUCLEOTIDE SEQUENCE [LARGE SCALE GENOMIC DNA]</scope>
    <source>
        <strain evidence="3">WM2013NL</strain>
        <tissue evidence="3">Head and thorax</tissue>
    </source>
</reference>
<gene>
    <name evidence="3" type="ORF">OBRU01_20482</name>
</gene>
<dbReference type="GO" id="GO:0007264">
    <property type="term" value="P:small GTPase-mediated signal transduction"/>
    <property type="evidence" value="ECO:0007669"/>
    <property type="project" value="InterPro"/>
</dbReference>
<sequence>MTPPTHTSSSAGAMRRPFGVACADIKDSLIIREENPHLVLGSVCEARKMGFPEVILPGDARNELYVTVSHGSFSKGGGKSSERNIELSARVADCKGRSMP</sequence>
<feature type="non-terminal residue" evidence="3">
    <location>
        <position position="100"/>
    </location>
</feature>
<feature type="domain" description="C2 DOCK-type" evidence="2">
    <location>
        <begin position="61"/>
        <end position="100"/>
    </location>
</feature>
<evidence type="ECO:0000313" key="4">
    <source>
        <dbReference type="Proteomes" id="UP000037510"/>
    </source>
</evidence>
<dbReference type="InterPro" id="IPR035892">
    <property type="entry name" value="C2_domain_sf"/>
</dbReference>
<evidence type="ECO:0000256" key="1">
    <source>
        <dbReference type="PROSITE-ProRule" id="PRU00983"/>
    </source>
</evidence>
<organism evidence="3 4">
    <name type="scientific">Operophtera brumata</name>
    <name type="common">Winter moth</name>
    <name type="synonym">Phalaena brumata</name>
    <dbReference type="NCBI Taxonomy" id="104452"/>
    <lineage>
        <taxon>Eukaryota</taxon>
        <taxon>Metazoa</taxon>
        <taxon>Ecdysozoa</taxon>
        <taxon>Arthropoda</taxon>
        <taxon>Hexapoda</taxon>
        <taxon>Insecta</taxon>
        <taxon>Pterygota</taxon>
        <taxon>Neoptera</taxon>
        <taxon>Endopterygota</taxon>
        <taxon>Lepidoptera</taxon>
        <taxon>Glossata</taxon>
        <taxon>Ditrysia</taxon>
        <taxon>Geometroidea</taxon>
        <taxon>Geometridae</taxon>
        <taxon>Larentiinae</taxon>
        <taxon>Operophtera</taxon>
    </lineage>
</organism>
<dbReference type="InterPro" id="IPR026791">
    <property type="entry name" value="DOCK"/>
</dbReference>
<evidence type="ECO:0000313" key="3">
    <source>
        <dbReference type="EMBL" id="KOB67086.1"/>
    </source>
</evidence>
<comment type="similarity">
    <text evidence="1">Belongs to the DOCK family.</text>
</comment>
<proteinExistence type="inferred from homology"/>
<dbReference type="AlphaFoldDB" id="A0A0L7KVH7"/>
<keyword evidence="4" id="KW-1185">Reference proteome</keyword>
<dbReference type="GO" id="GO:0005886">
    <property type="term" value="C:plasma membrane"/>
    <property type="evidence" value="ECO:0007669"/>
    <property type="project" value="TreeGrafter"/>
</dbReference>
<dbReference type="GO" id="GO:0016477">
    <property type="term" value="P:cell migration"/>
    <property type="evidence" value="ECO:0007669"/>
    <property type="project" value="TreeGrafter"/>
</dbReference>
<comment type="caution">
    <text evidence="3">The sequence shown here is derived from an EMBL/GenBank/DDBJ whole genome shotgun (WGS) entry which is preliminary data.</text>
</comment>
<dbReference type="EMBL" id="JTDY01005352">
    <property type="protein sequence ID" value="KOB67086.1"/>
    <property type="molecule type" value="Genomic_DNA"/>
</dbReference>
<dbReference type="GO" id="GO:0031267">
    <property type="term" value="F:small GTPase binding"/>
    <property type="evidence" value="ECO:0007669"/>
    <property type="project" value="TreeGrafter"/>
</dbReference>
<accession>A0A0L7KVH7</accession>
<name>A0A0L7KVH7_OPEBR</name>
<dbReference type="InterPro" id="IPR027007">
    <property type="entry name" value="C2_DOCK-type_domain"/>
</dbReference>
<dbReference type="Proteomes" id="UP000037510">
    <property type="component" value="Unassembled WGS sequence"/>
</dbReference>
<evidence type="ECO:0000259" key="2">
    <source>
        <dbReference type="PROSITE" id="PS51650"/>
    </source>
</evidence>
<dbReference type="PANTHER" id="PTHR45653">
    <property type="entry name" value="DEDICATOR OF CYTOKINESIS"/>
    <property type="match status" value="1"/>
</dbReference>
<dbReference type="STRING" id="104452.A0A0L7KVH7"/>
<dbReference type="Gene3D" id="2.60.40.150">
    <property type="entry name" value="C2 domain"/>
    <property type="match status" value="1"/>
</dbReference>
<dbReference type="PANTHER" id="PTHR45653:SF10">
    <property type="entry name" value="MYOBLAST CITY, ISOFORM B"/>
    <property type="match status" value="1"/>
</dbReference>
<dbReference type="GO" id="GO:0007520">
    <property type="term" value="P:myoblast fusion"/>
    <property type="evidence" value="ECO:0007669"/>
    <property type="project" value="TreeGrafter"/>
</dbReference>
<dbReference type="GO" id="GO:0005085">
    <property type="term" value="F:guanyl-nucleotide exchange factor activity"/>
    <property type="evidence" value="ECO:0007669"/>
    <property type="project" value="InterPro"/>
</dbReference>